<evidence type="ECO:0000313" key="3">
    <source>
        <dbReference type="EMBL" id="AHA51318.1"/>
    </source>
</evidence>
<keyword evidence="1" id="KW-0812">Transmembrane</keyword>
<sequence>YYILYFEIKAAEMSDRNDEGRKWKLVIISILIGIAAGIALLYTEKDPPLTVTTDCGKVAGREVTAAGGMKIYEYNNIPYATPPVGIRRWTPSVLLSEGENTCWSGVYDAANNDTIMCVQAEVDSKMLPTGNVAGSEDCLYLNIRTPQLDGNRPVIVWIHGGGLYMGVNNYPGYTADADFAEVMDVVAVNINYRLGVLGFLSIEEIWNESEKTYGNYGFMDQVNALKWVQNNIANFGGDPNSVTIIGE</sequence>
<dbReference type="InterPro" id="IPR050309">
    <property type="entry name" value="Type-B_Carboxylest/Lipase"/>
</dbReference>
<dbReference type="EMBL" id="KF317386">
    <property type="protein sequence ID" value="AHA51318.1"/>
    <property type="molecule type" value="mRNA"/>
</dbReference>
<keyword evidence="1" id="KW-1133">Transmembrane helix</keyword>
<name>V9PPV9_9METZ</name>
<accession>V9PPV9</accession>
<evidence type="ECO:0000259" key="2">
    <source>
        <dbReference type="Pfam" id="PF00135"/>
    </source>
</evidence>
<protein>
    <submittedName>
        <fullName evidence="3">Carboxylesterase domain-containing protein</fullName>
    </submittedName>
</protein>
<reference evidence="3" key="1">
    <citation type="journal article" date="2013" name="Science">
        <title>The genome of the ctenophore Mnemiopsis leidyi and its implications for cell type evolution.</title>
        <authorList>
            <consortium name="NISC Comparative Sequencing Program"/>
            <person name="Ryan J.F."/>
            <person name="Pang K."/>
            <person name="Schnitzler C.E."/>
            <person name="Nguyen A.D."/>
            <person name="Moreland R.T."/>
            <person name="Simmons D.K."/>
            <person name="Koch B.J."/>
            <person name="Francis W.R."/>
            <person name="Havlak P."/>
            <person name="Smith S.A."/>
            <person name="Putnam N.H."/>
            <person name="Haddock S.H."/>
            <person name="Dunn C.W."/>
            <person name="Wolfsberg T.G."/>
            <person name="Mullikin J.C."/>
            <person name="Martindale M.Q."/>
            <person name="Baxevanis A.D."/>
        </authorList>
    </citation>
    <scope>NUCLEOTIDE SEQUENCE</scope>
    <source>
        <strain evidence="3">15398</strain>
    </source>
</reference>
<dbReference type="InterPro" id="IPR002018">
    <property type="entry name" value="CarbesteraseB"/>
</dbReference>
<dbReference type="InterPro" id="IPR029058">
    <property type="entry name" value="AB_hydrolase_fold"/>
</dbReference>
<proteinExistence type="evidence at transcript level"/>
<dbReference type="PANTHER" id="PTHR11559">
    <property type="entry name" value="CARBOXYLESTERASE"/>
    <property type="match status" value="1"/>
</dbReference>
<feature type="non-terminal residue" evidence="3">
    <location>
        <position position="247"/>
    </location>
</feature>
<dbReference type="Gene3D" id="3.40.50.1820">
    <property type="entry name" value="alpha/beta hydrolase"/>
    <property type="match status" value="1"/>
</dbReference>
<feature type="transmembrane region" description="Helical" evidence="1">
    <location>
        <begin position="23"/>
        <end position="42"/>
    </location>
</feature>
<feature type="non-terminal residue" evidence="3">
    <location>
        <position position="1"/>
    </location>
</feature>
<evidence type="ECO:0000256" key="1">
    <source>
        <dbReference type="SAM" id="Phobius"/>
    </source>
</evidence>
<organism evidence="3">
    <name type="scientific">Charistephane fugiens</name>
    <dbReference type="NCBI Taxonomy" id="140462"/>
    <lineage>
        <taxon>Eukaryota</taxon>
        <taxon>Metazoa</taxon>
        <taxon>Ctenophora</taxon>
        <taxon>Tentaculata</taxon>
        <taxon>Cydippida</taxon>
        <taxon>Mertensiidae</taxon>
        <taxon>Charistephane</taxon>
    </lineage>
</organism>
<dbReference type="AlphaFoldDB" id="V9PPV9"/>
<reference evidence="3" key="2">
    <citation type="submission" date="2016-09" db="EMBL/GenBank/DDBJ databases">
        <authorList>
            <person name="Capua I."/>
            <person name="De Benedictis P."/>
            <person name="Joannis T."/>
            <person name="Lombin L.H."/>
            <person name="Cattoli G."/>
        </authorList>
    </citation>
    <scope>NUCLEOTIDE SEQUENCE</scope>
    <source>
        <strain evidence="3">15398</strain>
    </source>
</reference>
<dbReference type="SUPFAM" id="SSF53474">
    <property type="entry name" value="alpha/beta-Hydrolases"/>
    <property type="match status" value="1"/>
</dbReference>
<feature type="domain" description="Carboxylesterase type B" evidence="2">
    <location>
        <begin position="50"/>
        <end position="247"/>
    </location>
</feature>
<dbReference type="Pfam" id="PF00135">
    <property type="entry name" value="COesterase"/>
    <property type="match status" value="1"/>
</dbReference>
<keyword evidence="1" id="KW-0472">Membrane</keyword>